<dbReference type="PROSITE" id="PS51667">
    <property type="entry name" value="WRC"/>
    <property type="match status" value="2"/>
</dbReference>
<comment type="function">
    <text evidence="5">Transcription activator.</text>
</comment>
<keyword evidence="5" id="KW-0805">Transcription regulation</keyword>
<feature type="compositionally biased region" description="Basic and acidic residues" evidence="6">
    <location>
        <begin position="19"/>
        <end position="41"/>
    </location>
</feature>
<dbReference type="PANTHER" id="PTHR31602">
    <property type="entry name" value="GROWTH-REGULATING FACTOR 5"/>
    <property type="match status" value="1"/>
</dbReference>
<gene>
    <name evidence="9" type="ORF">FEM48_Zijuj08G0049800</name>
</gene>
<evidence type="ECO:0000259" key="8">
    <source>
        <dbReference type="PROSITE" id="PS51667"/>
    </source>
</evidence>
<feature type="compositionally biased region" description="Low complexity" evidence="6">
    <location>
        <begin position="448"/>
        <end position="458"/>
    </location>
</feature>
<dbReference type="Pfam" id="PF08879">
    <property type="entry name" value="WRC"/>
    <property type="match status" value="2"/>
</dbReference>
<proteinExistence type="inferred from homology"/>
<dbReference type="EMBL" id="JAEACU010000008">
    <property type="protein sequence ID" value="KAH7519558.1"/>
    <property type="molecule type" value="Genomic_DNA"/>
</dbReference>
<evidence type="ECO:0000256" key="2">
    <source>
        <dbReference type="ARBA" id="ARBA00008122"/>
    </source>
</evidence>
<evidence type="ECO:0000256" key="1">
    <source>
        <dbReference type="ARBA" id="ARBA00004123"/>
    </source>
</evidence>
<feature type="compositionally biased region" description="Polar residues" evidence="6">
    <location>
        <begin position="186"/>
        <end position="210"/>
    </location>
</feature>
<dbReference type="AlphaFoldDB" id="A0A978UX42"/>
<feature type="compositionally biased region" description="Basic residues" evidence="6">
    <location>
        <begin position="167"/>
        <end position="176"/>
    </location>
</feature>
<dbReference type="PANTHER" id="PTHR31602:SF103">
    <property type="entry name" value="GROWTH-REGULATING FACTOR"/>
    <property type="match status" value="1"/>
</dbReference>
<comment type="caution">
    <text evidence="4">Lacks conserved residue(s) required for the propagation of feature annotation.</text>
</comment>
<evidence type="ECO:0000256" key="5">
    <source>
        <dbReference type="RuleBase" id="RU367127"/>
    </source>
</evidence>
<keyword evidence="3 5" id="KW-0539">Nucleus</keyword>
<feature type="region of interest" description="Disordered" evidence="6">
    <location>
        <begin position="15"/>
        <end position="49"/>
    </location>
</feature>
<comment type="domain">
    <text evidence="5">The QLQ domain and WRC domain may be involved in protein-protein interaction and DNA-binding, respectively.</text>
</comment>
<feature type="domain" description="QLQ" evidence="7">
    <location>
        <begin position="67"/>
        <end position="102"/>
    </location>
</feature>
<dbReference type="PROSITE" id="PS51666">
    <property type="entry name" value="QLQ"/>
    <property type="match status" value="1"/>
</dbReference>
<feature type="region of interest" description="Disordered" evidence="6">
    <location>
        <begin position="166"/>
        <end position="210"/>
    </location>
</feature>
<keyword evidence="5" id="KW-0010">Activator</keyword>
<keyword evidence="5" id="KW-0804">Transcription</keyword>
<dbReference type="GO" id="GO:0006355">
    <property type="term" value="P:regulation of DNA-templated transcription"/>
    <property type="evidence" value="ECO:0007669"/>
    <property type="project" value="InterPro"/>
</dbReference>
<evidence type="ECO:0000256" key="6">
    <source>
        <dbReference type="SAM" id="MobiDB-lite"/>
    </source>
</evidence>
<dbReference type="SMART" id="SM00951">
    <property type="entry name" value="QLQ"/>
    <property type="match status" value="1"/>
</dbReference>
<dbReference type="InterPro" id="IPR014977">
    <property type="entry name" value="WRC_dom"/>
</dbReference>
<protein>
    <recommendedName>
        <fullName evidence="5">Growth-regulating factor</fullName>
    </recommendedName>
</protein>
<evidence type="ECO:0000259" key="7">
    <source>
        <dbReference type="PROSITE" id="PS51666"/>
    </source>
</evidence>
<sequence length="473" mass="51513">MHVWMVLYIGSGGGGPQKNNDDKPWSVVKKGEKDNPVKEELSPSMTNMRGVGNGGRVKAVIKQGNSGFTAAQLKELEGQTRIHKHLAAGLPVPFHLVLPIWKSVATTYGTSQGAIYKHYPSFVGFSPQGFDYRNMIDPEPGRCRRTDGKKWRCTRNVVPDQKYCVQHMHRGRQRSRKPVEAPEIASPSSDTPPNNSKVELQSSTLPTSVGLQLMTRSSGNTDSYYGSKKTVSCTSGTISPIAAMATNITTPATAVTTNAATTTAAFMSTTNNQTIGNNGNGNHVGNNWIIRGSSNGIIASRNLSPGLGFSTKSVLRDQMTFEHQNFGWHLLTFFFSYYCFSVIGCSNSLCFDRRNGMELEPGRCRRTDGKKWRCSRNVIPDQKYCGRHMHRGAKKRVKIFQTDTDAAASAATSNIPWLPPATAITCRTVRAIPNTNLSISIPGSPEKSNSSTSSDTTLSDTSITAYAVSSNVS</sequence>
<evidence type="ECO:0000313" key="10">
    <source>
        <dbReference type="Proteomes" id="UP000813462"/>
    </source>
</evidence>
<feature type="region of interest" description="Disordered" evidence="6">
    <location>
        <begin position="437"/>
        <end position="458"/>
    </location>
</feature>
<comment type="subcellular location">
    <subcellularLocation>
        <location evidence="1 5">Nucleus</location>
    </subcellularLocation>
</comment>
<dbReference type="InterPro" id="IPR014978">
    <property type="entry name" value="Gln-Leu-Gln_QLQ"/>
</dbReference>
<comment type="similarity">
    <text evidence="2 5">Belongs to the GRF family.</text>
</comment>
<organism evidence="9 10">
    <name type="scientific">Ziziphus jujuba var. spinosa</name>
    <dbReference type="NCBI Taxonomy" id="714518"/>
    <lineage>
        <taxon>Eukaryota</taxon>
        <taxon>Viridiplantae</taxon>
        <taxon>Streptophyta</taxon>
        <taxon>Embryophyta</taxon>
        <taxon>Tracheophyta</taxon>
        <taxon>Spermatophyta</taxon>
        <taxon>Magnoliopsida</taxon>
        <taxon>eudicotyledons</taxon>
        <taxon>Gunneridae</taxon>
        <taxon>Pentapetalae</taxon>
        <taxon>rosids</taxon>
        <taxon>fabids</taxon>
        <taxon>Rosales</taxon>
        <taxon>Rhamnaceae</taxon>
        <taxon>Paliureae</taxon>
        <taxon>Ziziphus</taxon>
    </lineage>
</organism>
<comment type="caution">
    <text evidence="9">The sequence shown here is derived from an EMBL/GenBank/DDBJ whole genome shotgun (WGS) entry which is preliminary data.</text>
</comment>
<reference evidence="9" key="1">
    <citation type="journal article" date="2021" name="Front. Plant Sci.">
        <title>Chromosome-Scale Genome Assembly for Chinese Sour Jujube and Insights Into Its Genome Evolution and Domestication Signature.</title>
        <authorList>
            <person name="Shen L.-Y."/>
            <person name="Luo H."/>
            <person name="Wang X.-L."/>
            <person name="Wang X.-M."/>
            <person name="Qiu X.-J."/>
            <person name="Liu H."/>
            <person name="Zhou S.-S."/>
            <person name="Jia K.-H."/>
            <person name="Nie S."/>
            <person name="Bao Y.-T."/>
            <person name="Zhang R.-G."/>
            <person name="Yun Q.-Z."/>
            <person name="Chai Y.-H."/>
            <person name="Lu J.-Y."/>
            <person name="Li Y."/>
            <person name="Zhao S.-W."/>
            <person name="Mao J.-F."/>
            <person name="Jia S.-G."/>
            <person name="Mao Y.-M."/>
        </authorList>
    </citation>
    <scope>NUCLEOTIDE SEQUENCE</scope>
    <source>
        <strain evidence="9">AT0</strain>
        <tissue evidence="9">Leaf</tissue>
    </source>
</reference>
<accession>A0A978UX42</accession>
<dbReference type="GO" id="GO:0006351">
    <property type="term" value="P:DNA-templated transcription"/>
    <property type="evidence" value="ECO:0007669"/>
    <property type="project" value="UniProtKB-UniRule"/>
</dbReference>
<dbReference type="Pfam" id="PF08880">
    <property type="entry name" value="QLQ"/>
    <property type="match status" value="1"/>
</dbReference>
<feature type="domain" description="WRC" evidence="8">
    <location>
        <begin position="358"/>
        <end position="402"/>
    </location>
</feature>
<evidence type="ECO:0000256" key="4">
    <source>
        <dbReference type="PROSITE-ProRule" id="PRU01002"/>
    </source>
</evidence>
<dbReference type="GO" id="GO:0099402">
    <property type="term" value="P:plant organ development"/>
    <property type="evidence" value="ECO:0007669"/>
    <property type="project" value="UniProtKB-ARBA"/>
</dbReference>
<dbReference type="GO" id="GO:0005634">
    <property type="term" value="C:nucleus"/>
    <property type="evidence" value="ECO:0007669"/>
    <property type="project" value="UniProtKB-SubCell"/>
</dbReference>
<name>A0A978UX42_ZIZJJ</name>
<dbReference type="GO" id="GO:0005524">
    <property type="term" value="F:ATP binding"/>
    <property type="evidence" value="ECO:0007669"/>
    <property type="project" value="UniProtKB-UniRule"/>
</dbReference>
<dbReference type="Proteomes" id="UP000813462">
    <property type="component" value="Unassembled WGS sequence"/>
</dbReference>
<evidence type="ECO:0000256" key="3">
    <source>
        <dbReference type="ARBA" id="ARBA00023242"/>
    </source>
</evidence>
<evidence type="ECO:0000313" key="9">
    <source>
        <dbReference type="EMBL" id="KAH7519558.1"/>
    </source>
</evidence>
<dbReference type="InterPro" id="IPR031137">
    <property type="entry name" value="GRF"/>
</dbReference>
<feature type="domain" description="WRC" evidence="8">
    <location>
        <begin position="137"/>
        <end position="181"/>
    </location>
</feature>